<evidence type="ECO:0000313" key="14">
    <source>
        <dbReference type="Proteomes" id="UP000594638"/>
    </source>
</evidence>
<keyword evidence="9 11" id="KW-0472">Membrane</keyword>
<keyword evidence="4" id="KW-0433">Leucine-rich repeat</keyword>
<evidence type="ECO:0000256" key="1">
    <source>
        <dbReference type="ARBA" id="ARBA00004251"/>
    </source>
</evidence>
<comment type="subcellular location">
    <subcellularLocation>
        <location evidence="1">Cell membrane</location>
        <topology evidence="1">Single-pass type I membrane protein</topology>
    </subcellularLocation>
</comment>
<keyword evidence="14" id="KW-1185">Reference proteome</keyword>
<protein>
    <submittedName>
        <fullName evidence="13">Receptor 12</fullName>
    </submittedName>
</protein>
<dbReference type="PANTHER" id="PTHR48063:SF103">
    <property type="entry name" value="LEUCINE-RICH RECEPTOR-LIKE KINASE FAMILY PROTEIN"/>
    <property type="match status" value="1"/>
</dbReference>
<organism evidence="13 14">
    <name type="scientific">Olea europaea subsp. europaea</name>
    <dbReference type="NCBI Taxonomy" id="158383"/>
    <lineage>
        <taxon>Eukaryota</taxon>
        <taxon>Viridiplantae</taxon>
        <taxon>Streptophyta</taxon>
        <taxon>Embryophyta</taxon>
        <taxon>Tracheophyta</taxon>
        <taxon>Spermatophyta</taxon>
        <taxon>Magnoliopsida</taxon>
        <taxon>eudicotyledons</taxon>
        <taxon>Gunneridae</taxon>
        <taxon>Pentapetalae</taxon>
        <taxon>asterids</taxon>
        <taxon>lamiids</taxon>
        <taxon>Lamiales</taxon>
        <taxon>Oleaceae</taxon>
        <taxon>Oleeae</taxon>
        <taxon>Olea</taxon>
    </lineage>
</organism>
<dbReference type="AlphaFoldDB" id="A0A8S0UZ10"/>
<keyword evidence="10" id="KW-0325">Glycoprotein</keyword>
<dbReference type="PANTHER" id="PTHR48063">
    <property type="entry name" value="LRR RECEPTOR-LIKE KINASE"/>
    <property type="match status" value="1"/>
</dbReference>
<evidence type="ECO:0000256" key="8">
    <source>
        <dbReference type="ARBA" id="ARBA00022989"/>
    </source>
</evidence>
<dbReference type="Pfam" id="PF00560">
    <property type="entry name" value="LRR_1"/>
    <property type="match status" value="10"/>
</dbReference>
<proteinExistence type="inferred from homology"/>
<evidence type="ECO:0000256" key="2">
    <source>
        <dbReference type="ARBA" id="ARBA00009592"/>
    </source>
</evidence>
<dbReference type="FunFam" id="3.80.10.10:FF:000111">
    <property type="entry name" value="LRR receptor-like serine/threonine-protein kinase ERECTA"/>
    <property type="match status" value="1"/>
</dbReference>
<evidence type="ECO:0000256" key="9">
    <source>
        <dbReference type="ARBA" id="ARBA00023136"/>
    </source>
</evidence>
<evidence type="ECO:0000313" key="13">
    <source>
        <dbReference type="EMBL" id="CAA3024880.1"/>
    </source>
</evidence>
<name>A0A8S0UZ10_OLEEU</name>
<dbReference type="SUPFAM" id="SSF52058">
    <property type="entry name" value="L domain-like"/>
    <property type="match status" value="1"/>
</dbReference>
<dbReference type="InterPro" id="IPR001611">
    <property type="entry name" value="Leu-rich_rpt"/>
</dbReference>
<comment type="similarity">
    <text evidence="2">Belongs to the RLP family.</text>
</comment>
<evidence type="ECO:0000256" key="10">
    <source>
        <dbReference type="ARBA" id="ARBA00023180"/>
    </source>
</evidence>
<evidence type="ECO:0000256" key="6">
    <source>
        <dbReference type="ARBA" id="ARBA00022729"/>
    </source>
</evidence>
<dbReference type="SMART" id="SM00365">
    <property type="entry name" value="LRR_SD22"/>
    <property type="match status" value="10"/>
</dbReference>
<feature type="transmembrane region" description="Helical" evidence="11">
    <location>
        <begin position="839"/>
        <end position="861"/>
    </location>
</feature>
<dbReference type="Proteomes" id="UP000594638">
    <property type="component" value="Unassembled WGS sequence"/>
</dbReference>
<keyword evidence="7" id="KW-0677">Repeat</keyword>
<evidence type="ECO:0000256" key="5">
    <source>
        <dbReference type="ARBA" id="ARBA00022692"/>
    </source>
</evidence>
<sequence>MVLKILQLLLFLCMKVLVSGVGGAAEVRCMEREKQALLKFSGDLRGLTWGSEADKGECCDWDGVECTETGHVFSLDLSYRHLRGKISPALQELQHLEFLTLEYNKLTIDNLNWLSNGSSLSCLVLSGNNLSTVTNWVQSITKLSSLVSLYLSDCQLRDSLPAFDAFANSSLSLLSVLDLSHNELTSVSTFDSLFNFSRNLTHLDLSYNLLNGPIPGSFLKLHFLEELNLKGNLLHGGVHKPLNLSHLQLLDISFNKLNVPLPHLFENLSEIISLQRIYLSNNQLFGSLPDITRFSSLQELYLDNNQLDGVQPQIVDQPSSLECLDLSFNRISRSLLDLRGFSSLYVLDLSRNILEGTITRDHLANLTQLGLLDLSFNNVSFNFSFDWIPPFQLSGLRLSHCNMGPHFPNWIRTQNSLRDLNLSLAGISDTLPNWLWNISLEYLDLSHNNISGRMPNLHSKSTSYEFVDLSYNNLSGPIPLSFFQYAAKLILSENLLSGSIFNICRISKDSHIITLILSENQLDGELPSCWMNLQRLSVLNLANNKFSGKIPHTLSTLKRLTILHLGNNNFTGELPSSLKNCTQLRKLDVGGNTLTGTIPAWIGTYLTNLMILSLRFNSFHGSIPPTICYLTNIHVLDLSRNNISGKIPRCLSNFTYLVQNDGSTSLEFNPHPHRQPSDDDDNAVVQWKGQESEYKRLKNLKGIDLSSNKLAGTIPHAFSNLRGLVFINLSRNHLIGNIISGIGQLDTLEWLDLSRNQLSGEIPNGLANLHFLCVLDLSYNNLTGKIPLSTQLQSFNSSAYIGNNQLCGDPLAECPHDSSLTDHGKETIVEEDDRLINRDFYICMAFGFIAGFWVVVGTLVLKHSWRHSYFNFWNNTGDCMYVTTTICMTRFKRKFMSSREVNLLC</sequence>
<gene>
    <name evidence="13" type="ORF">OLEA9_A114621</name>
</gene>
<dbReference type="GO" id="GO:0006952">
    <property type="term" value="P:defense response"/>
    <property type="evidence" value="ECO:0007669"/>
    <property type="project" value="UniProtKB-ARBA"/>
</dbReference>
<dbReference type="SUPFAM" id="SSF52047">
    <property type="entry name" value="RNI-like"/>
    <property type="match status" value="1"/>
</dbReference>
<dbReference type="OrthoDB" id="8731593at2759"/>
<reference evidence="13 14" key="1">
    <citation type="submission" date="2019-12" db="EMBL/GenBank/DDBJ databases">
        <authorList>
            <person name="Alioto T."/>
            <person name="Alioto T."/>
            <person name="Gomez Garrido J."/>
        </authorList>
    </citation>
    <scope>NUCLEOTIDE SEQUENCE [LARGE SCALE GENOMIC DNA]</scope>
</reference>
<dbReference type="GO" id="GO:0051707">
    <property type="term" value="P:response to other organism"/>
    <property type="evidence" value="ECO:0007669"/>
    <property type="project" value="UniProtKB-ARBA"/>
</dbReference>
<dbReference type="EMBL" id="CACTIH010009119">
    <property type="protein sequence ID" value="CAA3024880.1"/>
    <property type="molecule type" value="Genomic_DNA"/>
</dbReference>
<comment type="caution">
    <text evidence="13">The sequence shown here is derived from an EMBL/GenBank/DDBJ whole genome shotgun (WGS) entry which is preliminary data.</text>
</comment>
<dbReference type="InterPro" id="IPR003591">
    <property type="entry name" value="Leu-rich_rpt_typical-subtyp"/>
</dbReference>
<dbReference type="PROSITE" id="PS51450">
    <property type="entry name" value="LRR"/>
    <property type="match status" value="4"/>
</dbReference>
<dbReference type="SMART" id="SM00369">
    <property type="entry name" value="LRR_TYP"/>
    <property type="match status" value="9"/>
</dbReference>
<dbReference type="Gene3D" id="3.80.10.10">
    <property type="entry name" value="Ribonuclease Inhibitor"/>
    <property type="match status" value="5"/>
</dbReference>
<keyword evidence="6 12" id="KW-0732">Signal</keyword>
<evidence type="ECO:0000256" key="3">
    <source>
        <dbReference type="ARBA" id="ARBA00022475"/>
    </source>
</evidence>
<dbReference type="InterPro" id="IPR032675">
    <property type="entry name" value="LRR_dom_sf"/>
</dbReference>
<dbReference type="FunFam" id="3.80.10.10:FF:000095">
    <property type="entry name" value="LRR receptor-like serine/threonine-protein kinase GSO1"/>
    <property type="match status" value="1"/>
</dbReference>
<keyword evidence="3" id="KW-1003">Cell membrane</keyword>
<accession>A0A8S0UZ10</accession>
<evidence type="ECO:0000256" key="4">
    <source>
        <dbReference type="ARBA" id="ARBA00022614"/>
    </source>
</evidence>
<keyword evidence="8 11" id="KW-1133">Transmembrane helix</keyword>
<dbReference type="InterPro" id="IPR046956">
    <property type="entry name" value="RLP23-like"/>
</dbReference>
<keyword evidence="5 11" id="KW-0812">Transmembrane</keyword>
<dbReference type="GO" id="GO:0005886">
    <property type="term" value="C:plasma membrane"/>
    <property type="evidence" value="ECO:0007669"/>
    <property type="project" value="UniProtKB-SubCell"/>
</dbReference>
<evidence type="ECO:0000256" key="7">
    <source>
        <dbReference type="ARBA" id="ARBA00022737"/>
    </source>
</evidence>
<evidence type="ECO:0000256" key="11">
    <source>
        <dbReference type="SAM" id="Phobius"/>
    </source>
</evidence>
<dbReference type="PRINTS" id="PR00019">
    <property type="entry name" value="LEURICHRPT"/>
</dbReference>
<dbReference type="Pfam" id="PF13855">
    <property type="entry name" value="LRR_8"/>
    <property type="match status" value="3"/>
</dbReference>
<feature type="chain" id="PRO_5035835626" evidence="12">
    <location>
        <begin position="21"/>
        <end position="905"/>
    </location>
</feature>
<keyword evidence="13" id="KW-0675">Receptor</keyword>
<evidence type="ECO:0000256" key="12">
    <source>
        <dbReference type="SAM" id="SignalP"/>
    </source>
</evidence>
<feature type="signal peptide" evidence="12">
    <location>
        <begin position="1"/>
        <end position="20"/>
    </location>
</feature>
<dbReference type="Gramene" id="OE9A114621T1">
    <property type="protein sequence ID" value="OE9A114621C1"/>
    <property type="gene ID" value="OE9A114621"/>
</dbReference>